<dbReference type="Proteomes" id="UP000189670">
    <property type="component" value="Unassembled WGS sequence"/>
</dbReference>
<protein>
    <submittedName>
        <fullName evidence="2">Uncharacterized protein</fullName>
    </submittedName>
</protein>
<feature type="non-terminal residue" evidence="2">
    <location>
        <position position="106"/>
    </location>
</feature>
<comment type="caution">
    <text evidence="2">The sequence shown here is derived from an EMBL/GenBank/DDBJ whole genome shotgun (WGS) entry which is preliminary data.</text>
</comment>
<dbReference type="EMBL" id="ATBP01002640">
    <property type="protein sequence ID" value="ETR65628.1"/>
    <property type="molecule type" value="Genomic_DNA"/>
</dbReference>
<organism evidence="2 3">
    <name type="scientific">Candidatus Magnetoglobus multicellularis str. Araruama</name>
    <dbReference type="NCBI Taxonomy" id="890399"/>
    <lineage>
        <taxon>Bacteria</taxon>
        <taxon>Pseudomonadati</taxon>
        <taxon>Thermodesulfobacteriota</taxon>
        <taxon>Desulfobacteria</taxon>
        <taxon>Desulfobacterales</taxon>
        <taxon>Desulfobacteraceae</taxon>
        <taxon>Candidatus Magnetoglobus</taxon>
    </lineage>
</organism>
<sequence length="106" mass="12215">MLDICDDIRTIFLKNQLNKSQIQSLIPVNKNSSDTYQDVDNTDYSENIENNEDQSESKKLGRTIPLNDRAHSKKGGIFLSPYVANKIMLPIFQYYIQLLIHLQPLS</sequence>
<evidence type="ECO:0000313" key="2">
    <source>
        <dbReference type="EMBL" id="ETR65628.1"/>
    </source>
</evidence>
<name>A0A1V1NSU9_9BACT</name>
<evidence type="ECO:0000313" key="3">
    <source>
        <dbReference type="Proteomes" id="UP000189670"/>
    </source>
</evidence>
<feature type="compositionally biased region" description="Polar residues" evidence="1">
    <location>
        <begin position="31"/>
        <end position="48"/>
    </location>
</feature>
<proteinExistence type="predicted"/>
<gene>
    <name evidence="2" type="ORF">OMM_13958</name>
</gene>
<dbReference type="AlphaFoldDB" id="A0A1V1NSU9"/>
<reference evidence="3" key="1">
    <citation type="submission" date="2012-11" db="EMBL/GenBank/DDBJ databases">
        <authorList>
            <person name="Lucero-Rivera Y.E."/>
            <person name="Tovar-Ramirez D."/>
        </authorList>
    </citation>
    <scope>NUCLEOTIDE SEQUENCE [LARGE SCALE GENOMIC DNA]</scope>
    <source>
        <strain evidence="3">Araruama</strain>
    </source>
</reference>
<accession>A0A1V1NSU9</accession>
<feature type="region of interest" description="Disordered" evidence="1">
    <location>
        <begin position="31"/>
        <end position="73"/>
    </location>
</feature>
<evidence type="ECO:0000256" key="1">
    <source>
        <dbReference type="SAM" id="MobiDB-lite"/>
    </source>
</evidence>